<dbReference type="AlphaFoldDB" id="A0A5N5EFN7"/>
<protein>
    <recommendedName>
        <fullName evidence="4">DUF4232 domain-containing protein</fullName>
    </recommendedName>
</protein>
<dbReference type="EMBL" id="VYUA01000038">
    <property type="protein sequence ID" value="KAB2588963.1"/>
    <property type="molecule type" value="Genomic_DNA"/>
</dbReference>
<proteinExistence type="predicted"/>
<organism evidence="2 3">
    <name type="scientific">Streptomyces arboris</name>
    <dbReference type="NCBI Taxonomy" id="2600619"/>
    <lineage>
        <taxon>Bacteria</taxon>
        <taxon>Bacillati</taxon>
        <taxon>Actinomycetota</taxon>
        <taxon>Actinomycetes</taxon>
        <taxon>Kitasatosporales</taxon>
        <taxon>Streptomycetaceae</taxon>
        <taxon>Streptomyces</taxon>
    </lineage>
</organism>
<evidence type="ECO:0008006" key="4">
    <source>
        <dbReference type="Google" id="ProtNLM"/>
    </source>
</evidence>
<evidence type="ECO:0000256" key="1">
    <source>
        <dbReference type="SAM" id="MobiDB-lite"/>
    </source>
</evidence>
<accession>A0A5N5EFN7</accession>
<evidence type="ECO:0000313" key="2">
    <source>
        <dbReference type="EMBL" id="KAB2588963.1"/>
    </source>
</evidence>
<reference evidence="2 3" key="1">
    <citation type="submission" date="2019-09" db="EMBL/GenBank/DDBJ databases">
        <authorList>
            <person name="Liu P."/>
        </authorList>
    </citation>
    <scope>NUCLEOTIDE SEQUENCE [LARGE SCALE GENOMIC DNA]</scope>
    <source>
        <strain evidence="2 3">TRM68085</strain>
    </source>
</reference>
<gene>
    <name evidence="2" type="ORF">F5983_29635</name>
</gene>
<sequence length="287" mass="28140">MGSMRNPVGPLPSSIYWRRRAVAGLLVALLAVLAAWAATTLGSNGTKDDGKPGGSDPVKSITPGPGSSGPAISQQPGGRDESDGGSDGSGGSGGSDGSNGESGSGGNTGAGSGGGTGSDGTSTGGAGTAGTGDGGTGSGGSTAGRQVPANSPLPACKPGGLELTLRTKVSYGPDDRPKFEIIARNTSSATCKADLGPKNVVLTVTEASAEKDDVIWSSKDCPATPGPLFLQVPAGATIVHTVDWNRARSAPNCATPPATKAGPGTYLLEAKAPDTPIRRASFVLKKD</sequence>
<keyword evidence="3" id="KW-1185">Reference proteome</keyword>
<name>A0A5N5EFN7_9ACTN</name>
<feature type="compositionally biased region" description="Gly residues" evidence="1">
    <location>
        <begin position="85"/>
        <end position="142"/>
    </location>
</feature>
<comment type="caution">
    <text evidence="2">The sequence shown here is derived from an EMBL/GenBank/DDBJ whole genome shotgun (WGS) entry which is preliminary data.</text>
</comment>
<feature type="region of interest" description="Disordered" evidence="1">
    <location>
        <begin position="41"/>
        <end position="159"/>
    </location>
</feature>
<dbReference type="Proteomes" id="UP000326907">
    <property type="component" value="Unassembled WGS sequence"/>
</dbReference>
<evidence type="ECO:0000313" key="3">
    <source>
        <dbReference type="Proteomes" id="UP000326907"/>
    </source>
</evidence>